<organism evidence="1 2">
    <name type="scientific">Amphibalanus amphitrite</name>
    <name type="common">Striped barnacle</name>
    <name type="synonym">Balanus amphitrite</name>
    <dbReference type="NCBI Taxonomy" id="1232801"/>
    <lineage>
        <taxon>Eukaryota</taxon>
        <taxon>Metazoa</taxon>
        <taxon>Ecdysozoa</taxon>
        <taxon>Arthropoda</taxon>
        <taxon>Crustacea</taxon>
        <taxon>Multicrustacea</taxon>
        <taxon>Cirripedia</taxon>
        <taxon>Thoracica</taxon>
        <taxon>Thoracicalcarea</taxon>
        <taxon>Balanomorpha</taxon>
        <taxon>Balanoidea</taxon>
        <taxon>Balanidae</taxon>
        <taxon>Amphibalaninae</taxon>
        <taxon>Amphibalanus</taxon>
    </lineage>
</organism>
<reference evidence="1 2" key="1">
    <citation type="submission" date="2019-07" db="EMBL/GenBank/DDBJ databases">
        <title>Draft genome assembly of a fouling barnacle, Amphibalanus amphitrite (Darwin, 1854): The first reference genome for Thecostraca.</title>
        <authorList>
            <person name="Kim W."/>
        </authorList>
    </citation>
    <scope>NUCLEOTIDE SEQUENCE [LARGE SCALE GENOMIC DNA]</scope>
    <source>
        <strain evidence="1">SNU_AA5</strain>
        <tissue evidence="1">Soma without cirri and trophi</tissue>
    </source>
</reference>
<dbReference type="OrthoDB" id="365077at2759"/>
<evidence type="ECO:0000313" key="1">
    <source>
        <dbReference type="EMBL" id="KAF0313075.1"/>
    </source>
</evidence>
<gene>
    <name evidence="1" type="ORF">FJT64_016319</name>
</gene>
<evidence type="ECO:0000313" key="2">
    <source>
        <dbReference type="Proteomes" id="UP000440578"/>
    </source>
</evidence>
<protein>
    <submittedName>
        <fullName evidence="1">Uncharacterized protein</fullName>
    </submittedName>
</protein>
<dbReference type="AlphaFoldDB" id="A0A6A4X1F4"/>
<dbReference type="Proteomes" id="UP000440578">
    <property type="component" value="Unassembled WGS sequence"/>
</dbReference>
<name>A0A6A4X1F4_AMPAM</name>
<sequence length="170" mass="18493">MQIRATQSAPRLGKYTVRAYPSEHSLESPVKVSRCKFAKLLCLVAAAVVCLLAVTEGRPSVDAAEISRLRRSPGGCRPKDNSRRLTERSLCPFTTRIGRVFAEYDIEVEHAELDPECRDSDLSCGEHGTGQCTPVKSLIQFGELSETVTLAYVCALPEGSLRAAQAPDLA</sequence>
<accession>A0A6A4X1F4</accession>
<keyword evidence="2" id="KW-1185">Reference proteome</keyword>
<proteinExistence type="predicted"/>
<comment type="caution">
    <text evidence="1">The sequence shown here is derived from an EMBL/GenBank/DDBJ whole genome shotgun (WGS) entry which is preliminary data.</text>
</comment>
<dbReference type="EMBL" id="VIIS01000116">
    <property type="protein sequence ID" value="KAF0313075.1"/>
    <property type="molecule type" value="Genomic_DNA"/>
</dbReference>